<dbReference type="Pfam" id="PF03692">
    <property type="entry name" value="CxxCxxCC"/>
    <property type="match status" value="1"/>
</dbReference>
<dbReference type="EMBL" id="PIPM01000002">
    <property type="protein sequence ID" value="RUO35680.1"/>
    <property type="molecule type" value="Genomic_DNA"/>
</dbReference>
<dbReference type="OrthoDB" id="9803986at2"/>
<organism evidence="1 2">
    <name type="scientific">Aliidiomarina sanyensis</name>
    <dbReference type="NCBI Taxonomy" id="1249555"/>
    <lineage>
        <taxon>Bacteria</taxon>
        <taxon>Pseudomonadati</taxon>
        <taxon>Pseudomonadota</taxon>
        <taxon>Gammaproteobacteria</taxon>
        <taxon>Alteromonadales</taxon>
        <taxon>Idiomarinaceae</taxon>
        <taxon>Aliidiomarina</taxon>
    </lineage>
</organism>
<protein>
    <recommendedName>
        <fullName evidence="3">YkgJ family cysteine cluster protein</fullName>
    </recommendedName>
</protein>
<proteinExistence type="predicted"/>
<dbReference type="Proteomes" id="UP000288405">
    <property type="component" value="Unassembled WGS sequence"/>
</dbReference>
<keyword evidence="2" id="KW-1185">Reference proteome</keyword>
<sequence length="87" mass="9232">MKCRVGCGACCIAPSISSPIPGMPHGKPANTPCIHLDDQYRCQIFGKPERPLVCDQFRAQADVCGTSRDEALILLTSLEQATSVGVG</sequence>
<reference evidence="1 2" key="1">
    <citation type="journal article" date="2011" name="Front. Microbiol.">
        <title>Genomic signatures of strain selection and enhancement in Bacillus atrophaeus var. globigii, a historical biowarfare simulant.</title>
        <authorList>
            <person name="Gibbons H.S."/>
            <person name="Broomall S.M."/>
            <person name="McNew L.A."/>
            <person name="Daligault H."/>
            <person name="Chapman C."/>
            <person name="Bruce D."/>
            <person name="Karavis M."/>
            <person name="Krepps M."/>
            <person name="McGregor P.A."/>
            <person name="Hong C."/>
            <person name="Park K.H."/>
            <person name="Akmal A."/>
            <person name="Feldman A."/>
            <person name="Lin J.S."/>
            <person name="Chang W.E."/>
            <person name="Higgs B.W."/>
            <person name="Demirev P."/>
            <person name="Lindquist J."/>
            <person name="Liem A."/>
            <person name="Fochler E."/>
            <person name="Read T.D."/>
            <person name="Tapia R."/>
            <person name="Johnson S."/>
            <person name="Bishop-Lilly K.A."/>
            <person name="Detter C."/>
            <person name="Han C."/>
            <person name="Sozhamannan S."/>
            <person name="Rosenzweig C.N."/>
            <person name="Skowronski E.W."/>
        </authorList>
    </citation>
    <scope>NUCLEOTIDE SEQUENCE [LARGE SCALE GENOMIC DNA]</scope>
    <source>
        <strain evidence="1 2">GYP-17</strain>
    </source>
</reference>
<comment type="caution">
    <text evidence="1">The sequence shown here is derived from an EMBL/GenBank/DDBJ whole genome shotgun (WGS) entry which is preliminary data.</text>
</comment>
<dbReference type="InterPro" id="IPR052572">
    <property type="entry name" value="UPF0153_domain"/>
</dbReference>
<dbReference type="PANTHER" id="PTHR36931:SF1">
    <property type="entry name" value="UPF0153 PROTEIN YEIW"/>
    <property type="match status" value="1"/>
</dbReference>
<evidence type="ECO:0008006" key="3">
    <source>
        <dbReference type="Google" id="ProtNLM"/>
    </source>
</evidence>
<dbReference type="AlphaFoldDB" id="A0A432WPE8"/>
<accession>A0A432WPE8</accession>
<dbReference type="InterPro" id="IPR005358">
    <property type="entry name" value="Puta_zinc/iron-chelating_dom"/>
</dbReference>
<name>A0A432WPE8_9GAMM</name>
<dbReference type="PANTHER" id="PTHR36931">
    <property type="entry name" value="UPF0153 PROTEIN YEIW"/>
    <property type="match status" value="1"/>
</dbReference>
<evidence type="ECO:0000313" key="1">
    <source>
        <dbReference type="EMBL" id="RUO35680.1"/>
    </source>
</evidence>
<gene>
    <name evidence="1" type="ORF">CWE11_02670</name>
</gene>
<evidence type="ECO:0000313" key="2">
    <source>
        <dbReference type="Proteomes" id="UP000288405"/>
    </source>
</evidence>
<dbReference type="RefSeq" id="WP_126776059.1">
    <property type="nucleotide sequence ID" value="NZ_PIPM01000002.1"/>
</dbReference>